<evidence type="ECO:0000256" key="1">
    <source>
        <dbReference type="ARBA" id="ARBA00004651"/>
    </source>
</evidence>
<dbReference type="PROSITE" id="PS50110">
    <property type="entry name" value="RESPONSE_REGULATORY"/>
    <property type="match status" value="1"/>
</dbReference>
<evidence type="ECO:0000313" key="18">
    <source>
        <dbReference type="Proteomes" id="UP000008550"/>
    </source>
</evidence>
<dbReference type="eggNOG" id="COG0745">
    <property type="taxonomic scope" value="Bacteria"/>
</dbReference>
<dbReference type="InterPro" id="IPR036641">
    <property type="entry name" value="HPT_dom_sf"/>
</dbReference>
<name>B0TD60_HELMI</name>
<feature type="compositionally biased region" description="Basic and acidic residues" evidence="14">
    <location>
        <begin position="15"/>
        <end position="25"/>
    </location>
</feature>
<evidence type="ECO:0000256" key="6">
    <source>
        <dbReference type="ARBA" id="ARBA00022741"/>
    </source>
</evidence>
<dbReference type="InterPro" id="IPR011006">
    <property type="entry name" value="CheY-like_superfamily"/>
</dbReference>
<dbReference type="eggNOG" id="COG2198">
    <property type="taxonomic scope" value="Bacteria"/>
</dbReference>
<dbReference type="InterPro" id="IPR008207">
    <property type="entry name" value="Sig_transdc_His_kin_Hpt_dom"/>
</dbReference>
<dbReference type="GO" id="GO:0005886">
    <property type="term" value="C:plasma membrane"/>
    <property type="evidence" value="ECO:0007669"/>
    <property type="project" value="UniProtKB-SubCell"/>
</dbReference>
<dbReference type="OrthoDB" id="254537at2"/>
<dbReference type="GO" id="GO:0005524">
    <property type="term" value="F:ATP binding"/>
    <property type="evidence" value="ECO:0007669"/>
    <property type="project" value="UniProtKB-KW"/>
</dbReference>
<dbReference type="PANTHER" id="PTHR45339:SF1">
    <property type="entry name" value="HYBRID SIGNAL TRANSDUCTION HISTIDINE KINASE J"/>
    <property type="match status" value="1"/>
</dbReference>
<keyword evidence="3" id="KW-1003">Cell membrane</keyword>
<keyword evidence="7" id="KW-0067">ATP-binding</keyword>
<evidence type="ECO:0000256" key="7">
    <source>
        <dbReference type="ARBA" id="ARBA00022840"/>
    </source>
</evidence>
<dbReference type="RefSeq" id="WP_012281307.1">
    <property type="nucleotide sequence ID" value="NC_010337.2"/>
</dbReference>
<evidence type="ECO:0000256" key="3">
    <source>
        <dbReference type="ARBA" id="ARBA00022475"/>
    </source>
</evidence>
<comment type="subcellular location">
    <subcellularLocation>
        <location evidence="1">Cell membrane</location>
        <topology evidence="1">Multi-pass membrane protein</topology>
    </subcellularLocation>
</comment>
<dbReference type="Gene3D" id="3.40.50.2300">
    <property type="match status" value="1"/>
</dbReference>
<dbReference type="STRING" id="498761.HM1_0139"/>
<dbReference type="SUPFAM" id="SSF52172">
    <property type="entry name" value="CheY-like"/>
    <property type="match status" value="1"/>
</dbReference>
<dbReference type="AlphaFoldDB" id="B0TD60"/>
<evidence type="ECO:0000256" key="8">
    <source>
        <dbReference type="ARBA" id="ARBA00022989"/>
    </source>
</evidence>
<feature type="region of interest" description="Disordered" evidence="14">
    <location>
        <begin position="1"/>
        <end position="25"/>
    </location>
</feature>
<dbReference type="GO" id="GO:0000160">
    <property type="term" value="P:phosphorelay signal transduction system"/>
    <property type="evidence" value="ECO:0007669"/>
    <property type="project" value="UniProtKB-KW"/>
</dbReference>
<evidence type="ECO:0000259" key="16">
    <source>
        <dbReference type="PROSITE" id="PS50894"/>
    </source>
</evidence>
<accession>B0TD60</accession>
<evidence type="ECO:0000256" key="13">
    <source>
        <dbReference type="PROSITE-ProRule" id="PRU00169"/>
    </source>
</evidence>
<evidence type="ECO:0000256" key="2">
    <source>
        <dbReference type="ARBA" id="ARBA00018672"/>
    </source>
</evidence>
<evidence type="ECO:0000259" key="15">
    <source>
        <dbReference type="PROSITE" id="PS50110"/>
    </source>
</evidence>
<reference evidence="17 18" key="1">
    <citation type="journal article" date="2008" name="J. Bacteriol.">
        <title>The genome of Heliobacterium modesticaldum, a phototrophic representative of the Firmicutes containing the simplest photosynthetic apparatus.</title>
        <authorList>
            <person name="Sattley W.M."/>
            <person name="Madigan M.T."/>
            <person name="Swingley W.D."/>
            <person name="Cheung P.C."/>
            <person name="Clocksin K.M."/>
            <person name="Conrad A.L."/>
            <person name="Dejesa L.C."/>
            <person name="Honchak B.M."/>
            <person name="Jung D.O."/>
            <person name="Karbach L.E."/>
            <person name="Kurdoglu A."/>
            <person name="Lahiri S."/>
            <person name="Mastrian S.D."/>
            <person name="Page L.E."/>
            <person name="Taylor H.L."/>
            <person name="Wang Z.T."/>
            <person name="Raymond J."/>
            <person name="Chen M."/>
            <person name="Blankenship R.E."/>
            <person name="Touchman J.W."/>
        </authorList>
    </citation>
    <scope>NUCLEOTIDE SEQUENCE [LARGE SCALE GENOMIC DNA]</scope>
    <source>
        <strain evidence="18">ATCC 51547 / Ice1</strain>
    </source>
</reference>
<evidence type="ECO:0000256" key="12">
    <source>
        <dbReference type="PROSITE-ProRule" id="PRU00110"/>
    </source>
</evidence>
<protein>
    <recommendedName>
        <fullName evidence="2">Stage 0 sporulation protein A homolog</fullName>
    </recommendedName>
</protein>
<keyword evidence="6" id="KW-0547">Nucleotide-binding</keyword>
<evidence type="ECO:0000256" key="10">
    <source>
        <dbReference type="ARBA" id="ARBA00023136"/>
    </source>
</evidence>
<dbReference type="Pfam" id="PF01627">
    <property type="entry name" value="Hpt"/>
    <property type="match status" value="1"/>
</dbReference>
<dbReference type="HOGENOM" id="CLU_1213472_0_0_9"/>
<evidence type="ECO:0000256" key="11">
    <source>
        <dbReference type="ARBA" id="ARBA00024867"/>
    </source>
</evidence>
<evidence type="ECO:0000256" key="5">
    <source>
        <dbReference type="ARBA" id="ARBA00022692"/>
    </source>
</evidence>
<evidence type="ECO:0000256" key="4">
    <source>
        <dbReference type="ARBA" id="ARBA00022553"/>
    </source>
</evidence>
<keyword evidence="4 12" id="KW-0597">Phosphoprotein</keyword>
<sequence length="226" mass="24080">MQIRHSYAGSAAKANTEDKVKERPETELYQHEAAAAIRRLEAGKNRHTPIIAVTAGDTPEEKEMSLAAGMDDYIKKPVLLDALSGTLARWLPGAVKNGRQVLGGAFAETAASRVILPSFVPEGKKAELLQTVGADPALLSRVLAAFLRDMPEKLAALEAALKEKDAPRARLLSHGMKSSGQFVGAASFAALCGEMEEKAVAGALEGAGELAEKIRRELVKIQKELA</sequence>
<dbReference type="KEGG" id="hmo:HM1_0139"/>
<dbReference type="PANTHER" id="PTHR45339">
    <property type="entry name" value="HYBRID SIGNAL TRANSDUCTION HISTIDINE KINASE J"/>
    <property type="match status" value="1"/>
</dbReference>
<evidence type="ECO:0000256" key="14">
    <source>
        <dbReference type="SAM" id="MobiDB-lite"/>
    </source>
</evidence>
<keyword evidence="10" id="KW-0472">Membrane</keyword>
<comment type="caution">
    <text evidence="13">Lacks conserved residue(s) required for the propagation of feature annotation.</text>
</comment>
<feature type="modified residue" description="Phosphohistidine" evidence="12">
    <location>
        <position position="174"/>
    </location>
</feature>
<comment type="function">
    <text evidence="11">May play the central regulatory role in sporulation. It may be an element of the effector pathway responsible for the activation of sporulation genes in response to nutritional stress. Spo0A may act in concert with spo0H (a sigma factor) to control the expression of some genes that are critical to the sporulation process.</text>
</comment>
<dbReference type="Gene3D" id="1.20.120.160">
    <property type="entry name" value="HPT domain"/>
    <property type="match status" value="1"/>
</dbReference>
<dbReference type="Proteomes" id="UP000008550">
    <property type="component" value="Chromosome"/>
</dbReference>
<dbReference type="SUPFAM" id="SSF47226">
    <property type="entry name" value="Histidine-containing phosphotransfer domain, HPT domain"/>
    <property type="match status" value="1"/>
</dbReference>
<evidence type="ECO:0000313" key="17">
    <source>
        <dbReference type="EMBL" id="ABZ82758.1"/>
    </source>
</evidence>
<keyword evidence="18" id="KW-1185">Reference proteome</keyword>
<keyword evidence="5" id="KW-0812">Transmembrane</keyword>
<gene>
    <name evidence="17" type="ORF">HM1_0139</name>
</gene>
<dbReference type="EMBL" id="CP000930">
    <property type="protein sequence ID" value="ABZ82758.1"/>
    <property type="molecule type" value="Genomic_DNA"/>
</dbReference>
<keyword evidence="8" id="KW-1133">Transmembrane helix</keyword>
<dbReference type="PROSITE" id="PS50894">
    <property type="entry name" value="HPT"/>
    <property type="match status" value="1"/>
</dbReference>
<feature type="domain" description="Response regulatory" evidence="15">
    <location>
        <begin position="1"/>
        <end position="91"/>
    </location>
</feature>
<feature type="domain" description="HPt" evidence="16">
    <location>
        <begin position="135"/>
        <end position="226"/>
    </location>
</feature>
<keyword evidence="9" id="KW-0902">Two-component regulatory system</keyword>
<organism evidence="17 18">
    <name type="scientific">Heliobacterium modesticaldum (strain ATCC 51547 / Ice1)</name>
    <dbReference type="NCBI Taxonomy" id="498761"/>
    <lineage>
        <taxon>Bacteria</taxon>
        <taxon>Bacillati</taxon>
        <taxon>Bacillota</taxon>
        <taxon>Clostridia</taxon>
        <taxon>Eubacteriales</taxon>
        <taxon>Heliobacteriaceae</taxon>
        <taxon>Heliomicrobium</taxon>
    </lineage>
</organism>
<proteinExistence type="predicted"/>
<dbReference type="InterPro" id="IPR001789">
    <property type="entry name" value="Sig_transdc_resp-reg_receiver"/>
</dbReference>
<evidence type="ECO:0000256" key="9">
    <source>
        <dbReference type="ARBA" id="ARBA00023012"/>
    </source>
</evidence>